<gene>
    <name evidence="9" type="ORF">LX15_003026</name>
</gene>
<keyword evidence="4 7" id="KW-1133">Transmembrane helix</keyword>
<accession>A0ABT1HV73</accession>
<feature type="transmembrane region" description="Helical" evidence="7">
    <location>
        <begin position="127"/>
        <end position="145"/>
    </location>
</feature>
<dbReference type="Pfam" id="PF00892">
    <property type="entry name" value="EamA"/>
    <property type="match status" value="1"/>
</dbReference>
<keyword evidence="5 7" id="KW-0472">Membrane</keyword>
<evidence type="ECO:0000313" key="10">
    <source>
        <dbReference type="Proteomes" id="UP001205311"/>
    </source>
</evidence>
<evidence type="ECO:0000256" key="4">
    <source>
        <dbReference type="ARBA" id="ARBA00022989"/>
    </source>
</evidence>
<feature type="transmembrane region" description="Helical" evidence="7">
    <location>
        <begin position="289"/>
        <end position="308"/>
    </location>
</feature>
<evidence type="ECO:0000256" key="1">
    <source>
        <dbReference type="ARBA" id="ARBA00004141"/>
    </source>
</evidence>
<dbReference type="InterPro" id="IPR050638">
    <property type="entry name" value="AA-Vitamin_Transporters"/>
</dbReference>
<feature type="compositionally biased region" description="Gly residues" evidence="6">
    <location>
        <begin position="315"/>
        <end position="324"/>
    </location>
</feature>
<sequence length="338" mass="35195">MVSADTSRTSAGVVVGIAANMTWGLAFLVPVLLAEFNPVAITVGRYLCYGLLSLVIALVTGNRLRYPRAVWGRAVLFAVTGNIGYYFLVVQGVELVGAPVVAVIIGTLPVTVALYGNWSHRDVPFRLLALPLVLIACGLVVVNAVEVDWSGVGTRSLPAQLLGVACALAALALWTWFGVANSTFLKANPGISSAEWSTVIGVVTLALSLVVTPVLLSGRGVAAAGSAADLAWWPLVVGSVVLGLLVSWGGTLLWNRASQLLPVSVAGQLIVFETISGLCYVFVATGKTPPWLEIAGIVLVLGGVLVSLRRLRQGSRGGRGGRGVTGARSDTTRERDSA</sequence>
<dbReference type="InterPro" id="IPR037185">
    <property type="entry name" value="EmrE-like"/>
</dbReference>
<evidence type="ECO:0000256" key="3">
    <source>
        <dbReference type="ARBA" id="ARBA00022692"/>
    </source>
</evidence>
<evidence type="ECO:0000256" key="2">
    <source>
        <dbReference type="ARBA" id="ARBA00007362"/>
    </source>
</evidence>
<keyword evidence="3 7" id="KW-0812">Transmembrane</keyword>
<proteinExistence type="inferred from homology"/>
<keyword evidence="10" id="KW-1185">Reference proteome</keyword>
<evidence type="ECO:0000259" key="8">
    <source>
        <dbReference type="Pfam" id="PF00892"/>
    </source>
</evidence>
<feature type="transmembrane region" description="Helical" evidence="7">
    <location>
        <begin position="260"/>
        <end position="283"/>
    </location>
</feature>
<dbReference type="PANTHER" id="PTHR32322">
    <property type="entry name" value="INNER MEMBRANE TRANSPORTER"/>
    <property type="match status" value="1"/>
</dbReference>
<feature type="transmembrane region" description="Helical" evidence="7">
    <location>
        <begin position="70"/>
        <end position="89"/>
    </location>
</feature>
<feature type="transmembrane region" description="Helical" evidence="7">
    <location>
        <begin position="198"/>
        <end position="218"/>
    </location>
</feature>
<name>A0ABT1HV73_STRSD</name>
<feature type="transmembrane region" description="Helical" evidence="7">
    <location>
        <begin position="39"/>
        <end position="58"/>
    </location>
</feature>
<evidence type="ECO:0000256" key="6">
    <source>
        <dbReference type="SAM" id="MobiDB-lite"/>
    </source>
</evidence>
<dbReference type="EMBL" id="JAMTCP010000015">
    <property type="protein sequence ID" value="MCP2259325.1"/>
    <property type="molecule type" value="Genomic_DNA"/>
</dbReference>
<dbReference type="Proteomes" id="UP001205311">
    <property type="component" value="Unassembled WGS sequence"/>
</dbReference>
<reference evidence="9 10" key="1">
    <citation type="submission" date="2022-06" db="EMBL/GenBank/DDBJ databases">
        <title>Genomic Encyclopedia of Archaeal and Bacterial Type Strains, Phase II (KMG-II): from individual species to whole genera.</title>
        <authorList>
            <person name="Goeker M."/>
        </authorList>
    </citation>
    <scope>NUCLEOTIDE SEQUENCE [LARGE SCALE GENOMIC DNA]</scope>
    <source>
        <strain evidence="9 10">DSM 40477</strain>
    </source>
</reference>
<evidence type="ECO:0000256" key="7">
    <source>
        <dbReference type="SAM" id="Phobius"/>
    </source>
</evidence>
<organism evidence="9 10">
    <name type="scientific">Streptoalloteichus tenebrarius (strain ATCC 17920 / DSM 40477 / JCM 4838 / CBS 697.72 / NBRC 16177 / NCIMB 11028 / NRRL B-12390 / A12253. 1 / ISP 5477)</name>
    <name type="common">Streptomyces tenebrarius</name>
    <dbReference type="NCBI Taxonomy" id="1933"/>
    <lineage>
        <taxon>Bacteria</taxon>
        <taxon>Bacillati</taxon>
        <taxon>Actinomycetota</taxon>
        <taxon>Actinomycetes</taxon>
        <taxon>Pseudonocardiales</taxon>
        <taxon>Pseudonocardiaceae</taxon>
        <taxon>Streptoalloteichus</taxon>
    </lineage>
</organism>
<dbReference type="SUPFAM" id="SSF103481">
    <property type="entry name" value="Multidrug resistance efflux transporter EmrE"/>
    <property type="match status" value="1"/>
</dbReference>
<feature type="transmembrane region" description="Helical" evidence="7">
    <location>
        <begin position="230"/>
        <end position="253"/>
    </location>
</feature>
<feature type="transmembrane region" description="Helical" evidence="7">
    <location>
        <begin position="12"/>
        <end position="33"/>
    </location>
</feature>
<comment type="similarity">
    <text evidence="2">Belongs to the EamA transporter family.</text>
</comment>
<evidence type="ECO:0000313" key="9">
    <source>
        <dbReference type="EMBL" id="MCP2259325.1"/>
    </source>
</evidence>
<dbReference type="RefSeq" id="WP_253670223.1">
    <property type="nucleotide sequence ID" value="NZ_JAMTCP010000015.1"/>
</dbReference>
<comment type="subcellular location">
    <subcellularLocation>
        <location evidence="1">Membrane</location>
        <topology evidence="1">Multi-pass membrane protein</topology>
    </subcellularLocation>
</comment>
<feature type="transmembrane region" description="Helical" evidence="7">
    <location>
        <begin position="157"/>
        <end position="177"/>
    </location>
</feature>
<feature type="transmembrane region" description="Helical" evidence="7">
    <location>
        <begin position="95"/>
        <end position="115"/>
    </location>
</feature>
<feature type="domain" description="EamA" evidence="8">
    <location>
        <begin position="11"/>
        <end position="143"/>
    </location>
</feature>
<feature type="region of interest" description="Disordered" evidence="6">
    <location>
        <begin position="314"/>
        <end position="338"/>
    </location>
</feature>
<evidence type="ECO:0000256" key="5">
    <source>
        <dbReference type="ARBA" id="ARBA00023136"/>
    </source>
</evidence>
<dbReference type="PANTHER" id="PTHR32322:SF2">
    <property type="entry name" value="EAMA DOMAIN-CONTAINING PROTEIN"/>
    <property type="match status" value="1"/>
</dbReference>
<dbReference type="InterPro" id="IPR000620">
    <property type="entry name" value="EamA_dom"/>
</dbReference>
<comment type="caution">
    <text evidence="9">The sequence shown here is derived from an EMBL/GenBank/DDBJ whole genome shotgun (WGS) entry which is preliminary data.</text>
</comment>
<protein>
    <submittedName>
        <fullName evidence="9">Permease of the drug/metabolite transporter (DMT) superfamily</fullName>
    </submittedName>
</protein>